<comment type="caution">
    <text evidence="3">The sequence shown here is derived from an EMBL/GenBank/DDBJ whole genome shotgun (WGS) entry which is preliminary data.</text>
</comment>
<sequence>MRNFIFETCAAQVACLYLLFIFLGRVEADRTTTTTITSTTTVLTVTSTITPNGSSIPFTTTQTETLAGETMVSSSSATATHSTVGPAATGAMSYTGDAFQAAVLNSTNYYRAQHQAGGLSWNDTLAKFAQDTASKCVWQHSGGPYGENLAEGYDSPVPAIDAWAGEESKYNYAKPKFHESTGHYTQLVWQNTTSVGCGAVQCKSDSSVGVKGWMMVCEYFPPGNVGGRYRQQVLKPGENAKDQLGFGAAPKIGAGRRLMGALVVSYVLMALLS</sequence>
<reference evidence="3" key="1">
    <citation type="submission" date="2023-07" db="EMBL/GenBank/DDBJ databases">
        <title>Black Yeasts Isolated from many extreme environments.</title>
        <authorList>
            <person name="Coleine C."/>
            <person name="Stajich J.E."/>
            <person name="Selbmann L."/>
        </authorList>
    </citation>
    <scope>NUCLEOTIDE SEQUENCE</scope>
    <source>
        <strain evidence="3">CCFEE 5485</strain>
    </source>
</reference>
<dbReference type="InterPro" id="IPR001283">
    <property type="entry name" value="CRISP-related"/>
</dbReference>
<dbReference type="EMBL" id="JAUTXT010000063">
    <property type="protein sequence ID" value="KAK3670075.1"/>
    <property type="molecule type" value="Genomic_DNA"/>
</dbReference>
<gene>
    <name evidence="3" type="ORF">LTR78_010015</name>
</gene>
<dbReference type="InterPro" id="IPR014044">
    <property type="entry name" value="CAP_dom"/>
</dbReference>
<proteinExistence type="predicted"/>
<dbReference type="PANTHER" id="PTHR10334">
    <property type="entry name" value="CYSTEINE-RICH SECRETORY PROTEIN-RELATED"/>
    <property type="match status" value="1"/>
</dbReference>
<feature type="signal peptide" evidence="1">
    <location>
        <begin position="1"/>
        <end position="28"/>
    </location>
</feature>
<dbReference type="InterPro" id="IPR018244">
    <property type="entry name" value="Allrgn_V5/Tpx1_CS"/>
</dbReference>
<evidence type="ECO:0000256" key="1">
    <source>
        <dbReference type="SAM" id="SignalP"/>
    </source>
</evidence>
<accession>A0AAE0WI81</accession>
<dbReference type="InterPro" id="IPR035940">
    <property type="entry name" value="CAP_sf"/>
</dbReference>
<dbReference type="GO" id="GO:0005576">
    <property type="term" value="C:extracellular region"/>
    <property type="evidence" value="ECO:0007669"/>
    <property type="project" value="InterPro"/>
</dbReference>
<dbReference type="PROSITE" id="PS01009">
    <property type="entry name" value="CRISP_1"/>
    <property type="match status" value="1"/>
</dbReference>
<organism evidence="3 4">
    <name type="scientific">Recurvomyces mirabilis</name>
    <dbReference type="NCBI Taxonomy" id="574656"/>
    <lineage>
        <taxon>Eukaryota</taxon>
        <taxon>Fungi</taxon>
        <taxon>Dikarya</taxon>
        <taxon>Ascomycota</taxon>
        <taxon>Pezizomycotina</taxon>
        <taxon>Dothideomycetes</taxon>
        <taxon>Dothideomycetidae</taxon>
        <taxon>Mycosphaerellales</taxon>
        <taxon>Teratosphaeriaceae</taxon>
        <taxon>Recurvomyces</taxon>
    </lineage>
</organism>
<dbReference type="Proteomes" id="UP001274830">
    <property type="component" value="Unassembled WGS sequence"/>
</dbReference>
<protein>
    <recommendedName>
        <fullName evidence="2">SCP domain-containing protein</fullName>
    </recommendedName>
</protein>
<keyword evidence="4" id="KW-1185">Reference proteome</keyword>
<evidence type="ECO:0000313" key="4">
    <source>
        <dbReference type="Proteomes" id="UP001274830"/>
    </source>
</evidence>
<name>A0AAE0WI81_9PEZI</name>
<dbReference type="AlphaFoldDB" id="A0AAE0WI81"/>
<evidence type="ECO:0000313" key="3">
    <source>
        <dbReference type="EMBL" id="KAK3670075.1"/>
    </source>
</evidence>
<feature type="chain" id="PRO_5042163917" description="SCP domain-containing protein" evidence="1">
    <location>
        <begin position="29"/>
        <end position="273"/>
    </location>
</feature>
<feature type="domain" description="SCP" evidence="2">
    <location>
        <begin position="98"/>
        <end position="227"/>
    </location>
</feature>
<dbReference type="Pfam" id="PF00188">
    <property type="entry name" value="CAP"/>
    <property type="match status" value="1"/>
</dbReference>
<dbReference type="Gene3D" id="3.40.33.10">
    <property type="entry name" value="CAP"/>
    <property type="match status" value="1"/>
</dbReference>
<evidence type="ECO:0000259" key="2">
    <source>
        <dbReference type="SMART" id="SM00198"/>
    </source>
</evidence>
<keyword evidence="1" id="KW-0732">Signal</keyword>
<dbReference type="SUPFAM" id="SSF55797">
    <property type="entry name" value="PR-1-like"/>
    <property type="match status" value="1"/>
</dbReference>
<dbReference type="PRINTS" id="PR00837">
    <property type="entry name" value="V5TPXLIKE"/>
</dbReference>
<dbReference type="SMART" id="SM00198">
    <property type="entry name" value="SCP"/>
    <property type="match status" value="1"/>
</dbReference>